<evidence type="ECO:0000313" key="13">
    <source>
        <dbReference type="EMBL" id="TFK88263.1"/>
    </source>
</evidence>
<feature type="transmembrane region" description="Helical" evidence="12">
    <location>
        <begin position="15"/>
        <end position="33"/>
    </location>
</feature>
<gene>
    <name evidence="13" type="ORF">K466DRAFT_585691</name>
</gene>
<dbReference type="PANTHER" id="PTHR13036">
    <property type="entry name" value="BETA1,4 MANNOSYLTRANSFERASE"/>
    <property type="match status" value="1"/>
</dbReference>
<comment type="function">
    <text evidence="11">Participates in the formation of the lipid-linked precursor oligosaccharide for N-glycosylation. Involved in assembling the dolichol-pyrophosphate-GlcNAc(2)-Man(5) intermediate on the cytoplasmic surface of the ER.</text>
</comment>
<keyword evidence="9 12" id="KW-1133">Transmembrane helix</keyword>
<keyword evidence="7 12" id="KW-0812">Transmembrane</keyword>
<keyword evidence="14" id="KW-1185">Reference proteome</keyword>
<dbReference type="PANTHER" id="PTHR13036:SF0">
    <property type="entry name" value="CHITOBIOSYLDIPHOSPHODOLICHOL BETA-MANNOSYLTRANSFERASE"/>
    <property type="match status" value="1"/>
</dbReference>
<dbReference type="GO" id="GO:0004578">
    <property type="term" value="F:chitobiosyldiphosphodolichol beta-mannosyltransferase activity"/>
    <property type="evidence" value="ECO:0007669"/>
    <property type="project" value="UniProtKB-EC"/>
</dbReference>
<dbReference type="Proteomes" id="UP000308197">
    <property type="component" value="Unassembled WGS sequence"/>
</dbReference>
<dbReference type="GO" id="GO:0005789">
    <property type="term" value="C:endoplasmic reticulum membrane"/>
    <property type="evidence" value="ECO:0007669"/>
    <property type="project" value="UniProtKB-SubCell"/>
</dbReference>
<evidence type="ECO:0000256" key="1">
    <source>
        <dbReference type="ARBA" id="ARBA00004389"/>
    </source>
</evidence>
<keyword evidence="6 13" id="KW-0808">Transferase</keyword>
<dbReference type="Gene3D" id="3.40.50.2000">
    <property type="entry name" value="Glycogen Phosphorylase B"/>
    <property type="match status" value="1"/>
</dbReference>
<evidence type="ECO:0000256" key="10">
    <source>
        <dbReference type="ARBA" id="ARBA00023136"/>
    </source>
</evidence>
<dbReference type="FunCoup" id="A0A5C3PQB2">
    <property type="interactions" value="590"/>
</dbReference>
<protein>
    <recommendedName>
        <fullName evidence="4">Chitobiosyldiphosphodolichol beta-mannosyltransferase</fullName>
        <ecNumber evidence="3">2.4.1.142</ecNumber>
    </recommendedName>
</protein>
<evidence type="ECO:0000256" key="11">
    <source>
        <dbReference type="ARBA" id="ARBA00024899"/>
    </source>
</evidence>
<reference evidence="13 14" key="1">
    <citation type="journal article" date="2019" name="Nat. Ecol. Evol.">
        <title>Megaphylogeny resolves global patterns of mushroom evolution.</title>
        <authorList>
            <person name="Varga T."/>
            <person name="Krizsan K."/>
            <person name="Foldi C."/>
            <person name="Dima B."/>
            <person name="Sanchez-Garcia M."/>
            <person name="Sanchez-Ramirez S."/>
            <person name="Szollosi G.J."/>
            <person name="Szarkandi J.G."/>
            <person name="Papp V."/>
            <person name="Albert L."/>
            <person name="Andreopoulos W."/>
            <person name="Angelini C."/>
            <person name="Antonin V."/>
            <person name="Barry K.W."/>
            <person name="Bougher N.L."/>
            <person name="Buchanan P."/>
            <person name="Buyck B."/>
            <person name="Bense V."/>
            <person name="Catcheside P."/>
            <person name="Chovatia M."/>
            <person name="Cooper J."/>
            <person name="Damon W."/>
            <person name="Desjardin D."/>
            <person name="Finy P."/>
            <person name="Geml J."/>
            <person name="Haridas S."/>
            <person name="Hughes K."/>
            <person name="Justo A."/>
            <person name="Karasinski D."/>
            <person name="Kautmanova I."/>
            <person name="Kiss B."/>
            <person name="Kocsube S."/>
            <person name="Kotiranta H."/>
            <person name="LaButti K.M."/>
            <person name="Lechner B.E."/>
            <person name="Liimatainen K."/>
            <person name="Lipzen A."/>
            <person name="Lukacs Z."/>
            <person name="Mihaltcheva S."/>
            <person name="Morgado L.N."/>
            <person name="Niskanen T."/>
            <person name="Noordeloos M.E."/>
            <person name="Ohm R.A."/>
            <person name="Ortiz-Santana B."/>
            <person name="Ovrebo C."/>
            <person name="Racz N."/>
            <person name="Riley R."/>
            <person name="Savchenko A."/>
            <person name="Shiryaev A."/>
            <person name="Soop K."/>
            <person name="Spirin V."/>
            <person name="Szebenyi C."/>
            <person name="Tomsovsky M."/>
            <person name="Tulloss R.E."/>
            <person name="Uehling J."/>
            <person name="Grigoriev I.V."/>
            <person name="Vagvolgyi C."/>
            <person name="Papp T."/>
            <person name="Martin F.M."/>
            <person name="Miettinen O."/>
            <person name="Hibbett D.S."/>
            <person name="Nagy L.G."/>
        </authorList>
    </citation>
    <scope>NUCLEOTIDE SEQUENCE [LARGE SCALE GENOMIC DNA]</scope>
    <source>
        <strain evidence="13 14">HHB13444</strain>
    </source>
</reference>
<dbReference type="AlphaFoldDB" id="A0A5C3PQB2"/>
<evidence type="ECO:0000256" key="5">
    <source>
        <dbReference type="ARBA" id="ARBA00022676"/>
    </source>
</evidence>
<name>A0A5C3PQB2_9APHY</name>
<accession>A0A5C3PQB2</accession>
<dbReference type="STRING" id="1314778.A0A5C3PQB2"/>
<evidence type="ECO:0000256" key="4">
    <source>
        <dbReference type="ARBA" id="ARBA00015841"/>
    </source>
</evidence>
<keyword evidence="5" id="KW-0328">Glycosyltransferase</keyword>
<evidence type="ECO:0000256" key="2">
    <source>
        <dbReference type="ARBA" id="ARBA00004922"/>
    </source>
</evidence>
<comment type="subcellular location">
    <subcellularLocation>
        <location evidence="1">Endoplasmic reticulum membrane</location>
        <topology evidence="1">Single-pass membrane protein</topology>
    </subcellularLocation>
</comment>
<proteinExistence type="predicted"/>
<organism evidence="13 14">
    <name type="scientific">Polyporus arcularius HHB13444</name>
    <dbReference type="NCBI Taxonomy" id="1314778"/>
    <lineage>
        <taxon>Eukaryota</taxon>
        <taxon>Fungi</taxon>
        <taxon>Dikarya</taxon>
        <taxon>Basidiomycota</taxon>
        <taxon>Agaricomycotina</taxon>
        <taxon>Agaricomycetes</taxon>
        <taxon>Polyporales</taxon>
        <taxon>Polyporaceae</taxon>
        <taxon>Polyporus</taxon>
    </lineage>
</organism>
<evidence type="ECO:0000256" key="7">
    <source>
        <dbReference type="ARBA" id="ARBA00022692"/>
    </source>
</evidence>
<dbReference type="InterPro" id="IPR026051">
    <property type="entry name" value="ALG1-like"/>
</dbReference>
<dbReference type="InParanoid" id="A0A5C3PQB2"/>
<keyword evidence="8" id="KW-0256">Endoplasmic reticulum</keyword>
<evidence type="ECO:0000256" key="8">
    <source>
        <dbReference type="ARBA" id="ARBA00022824"/>
    </source>
</evidence>
<dbReference type="SUPFAM" id="SSF53756">
    <property type="entry name" value="UDP-Glycosyltransferase/glycogen phosphorylase"/>
    <property type="match status" value="1"/>
</dbReference>
<keyword evidence="10 12" id="KW-0472">Membrane</keyword>
<evidence type="ECO:0000256" key="3">
    <source>
        <dbReference type="ARBA" id="ARBA00012611"/>
    </source>
</evidence>
<sequence>MSKTASTQSFPSSGTTLYLGLLAVSVYVLWRVYKRPRPRPALRSVAILVLGDIGRSPRMMYHTESFANNKFLTYLVGYGGSTPIPSLLSTPLVKILHLTEPPRYLTRLPFVIGGPLKVVRQVVEIVYTLAVRIPHPPEFILVQNPPSIPTLAIVWVVSRMRGCKVIIDWHNTGYSILALRLGWYHPFIRIAKWFEGYFGKCAYAHLCVSKAMLKFLVSEFDIQGQKVVLYDRPPAHFGRASASQTHELFQRLLPALSAPAAGLTSFLPASKPPYSTPFTYIPPLSPDATPEVDRHLGSFTENIAMPTLRPDRPALIVSSTSWTPDEDFGVLLDALKEYERRARKYDSRPEDQRLPKILVIITGKGPLREKYMREVEQLQTGHGGALEGAEGPWRYVRCVSLWLEASDYPLLLGSADIGISLHWSSSGYDLPMKIVDMFGCGLPVLAREYPCLKELVREGVNGYEFIDSKKLADLLWDLLHGFPQAQKTGALGMEQLGRELEPHYEATLTARRRFRSSLVTSYIYGIQILVVLHSAC</sequence>
<evidence type="ECO:0000313" key="14">
    <source>
        <dbReference type="Proteomes" id="UP000308197"/>
    </source>
</evidence>
<comment type="pathway">
    <text evidence="2">Protein modification; protein glycosylation.</text>
</comment>
<evidence type="ECO:0000256" key="9">
    <source>
        <dbReference type="ARBA" id="ARBA00022989"/>
    </source>
</evidence>
<dbReference type="EC" id="2.4.1.142" evidence="3"/>
<evidence type="ECO:0000256" key="6">
    <source>
        <dbReference type="ARBA" id="ARBA00022679"/>
    </source>
</evidence>
<dbReference type="EMBL" id="ML211119">
    <property type="protein sequence ID" value="TFK88263.1"/>
    <property type="molecule type" value="Genomic_DNA"/>
</dbReference>
<evidence type="ECO:0000256" key="12">
    <source>
        <dbReference type="SAM" id="Phobius"/>
    </source>
</evidence>